<dbReference type="GO" id="GO:0016990">
    <property type="term" value="F:arginine deiminase activity"/>
    <property type="evidence" value="ECO:0007669"/>
    <property type="project" value="UniProtKB-EC"/>
</dbReference>
<reference evidence="4 5" key="1">
    <citation type="submission" date="2016-10" db="EMBL/GenBank/DDBJ databases">
        <authorList>
            <person name="de Groot N.N."/>
        </authorList>
    </citation>
    <scope>NUCLEOTIDE SEQUENCE [LARGE SCALE GENOMIC DNA]</scope>
    <source>
        <strain evidence="4 5">CGMCC 1.10228</strain>
    </source>
</reference>
<dbReference type="EMBL" id="FNDD01000057">
    <property type="protein sequence ID" value="SDI08178.1"/>
    <property type="molecule type" value="Genomic_DNA"/>
</dbReference>
<dbReference type="Pfam" id="PF19420">
    <property type="entry name" value="DDAH_eukar"/>
    <property type="match status" value="1"/>
</dbReference>
<dbReference type="RefSeq" id="WP_093279510.1">
    <property type="nucleotide sequence ID" value="NZ_FNDD01000057.1"/>
</dbReference>
<keyword evidence="4" id="KW-0378">Hydrolase</keyword>
<evidence type="ECO:0000256" key="3">
    <source>
        <dbReference type="ARBA" id="ARBA00049429"/>
    </source>
</evidence>
<sequence>MNFPLRRRQLEGGTEPLSDWGIYSETGRLQEVLVGPIDFYEWRTGNSTSRRHVNAGARYDLAVAKAQYNEMLDVYRQADVNVHFLGAKAEQPYSIFARDSSVMTPWGPIISQMYSPWRRSEWVTALEFYQQAGIPIYDVVTAGCFEGGDFMLIEPGVVLCGYSGERTSEAGLAQVKSWFEKEGWEFFAVKFDSHFLHMDVQCVMVAEKLAAVCTAVVPDELLAWLKSKNIDIIDIPYKQAMELGCNIVSLGDERVLIPEESITLKQQCNARGLTVFDPDIAMITKGGGGVHCMCQALKRSEK</sequence>
<keyword evidence="5" id="KW-1185">Reference proteome</keyword>
<evidence type="ECO:0000256" key="2">
    <source>
        <dbReference type="ARBA" id="ARBA00012171"/>
    </source>
</evidence>
<evidence type="ECO:0000313" key="5">
    <source>
        <dbReference type="Proteomes" id="UP000198854"/>
    </source>
</evidence>
<dbReference type="Proteomes" id="UP000198854">
    <property type="component" value="Unassembled WGS sequence"/>
</dbReference>
<dbReference type="STRING" id="861298.SAMN04488136_1577"/>
<protein>
    <recommendedName>
        <fullName evidence="2">arginine deiminase</fullName>
        <ecNumber evidence="2">3.5.3.6</ecNumber>
    </recommendedName>
</protein>
<gene>
    <name evidence="4" type="ORF">SAMN04488136_1577</name>
</gene>
<dbReference type="EC" id="3.5.3.6" evidence="2"/>
<dbReference type="Gene3D" id="3.75.10.10">
    <property type="entry name" value="L-arginine/glycine Amidinotransferase, Chain A"/>
    <property type="match status" value="1"/>
</dbReference>
<name>A0A1G8HNL3_9VIBR</name>
<dbReference type="PANTHER" id="PTHR47271:SF2">
    <property type="entry name" value="ARGININE DEIMINASE"/>
    <property type="match status" value="1"/>
</dbReference>
<dbReference type="PANTHER" id="PTHR47271">
    <property type="entry name" value="ARGININE DEIMINASE"/>
    <property type="match status" value="1"/>
</dbReference>
<evidence type="ECO:0000313" key="4">
    <source>
        <dbReference type="EMBL" id="SDI08178.1"/>
    </source>
</evidence>
<dbReference type="SUPFAM" id="SSF55909">
    <property type="entry name" value="Pentein"/>
    <property type="match status" value="1"/>
</dbReference>
<proteinExistence type="predicted"/>
<dbReference type="OrthoDB" id="9807502at2"/>
<comment type="catalytic activity">
    <reaction evidence="3">
        <text>L-arginine + H2O = L-citrulline + NH4(+)</text>
        <dbReference type="Rhea" id="RHEA:19597"/>
        <dbReference type="ChEBI" id="CHEBI:15377"/>
        <dbReference type="ChEBI" id="CHEBI:28938"/>
        <dbReference type="ChEBI" id="CHEBI:32682"/>
        <dbReference type="ChEBI" id="CHEBI:57743"/>
        <dbReference type="EC" id="3.5.3.6"/>
    </reaction>
</comment>
<accession>A0A1G8HNL3</accession>
<organism evidence="4 5">
    <name type="scientific">Vibrio xiamenensis</name>
    <dbReference type="NCBI Taxonomy" id="861298"/>
    <lineage>
        <taxon>Bacteria</taxon>
        <taxon>Pseudomonadati</taxon>
        <taxon>Pseudomonadota</taxon>
        <taxon>Gammaproteobacteria</taxon>
        <taxon>Vibrionales</taxon>
        <taxon>Vibrionaceae</taxon>
        <taxon>Vibrio</taxon>
    </lineage>
</organism>
<evidence type="ECO:0000256" key="1">
    <source>
        <dbReference type="ARBA" id="ARBA00005213"/>
    </source>
</evidence>
<comment type="pathway">
    <text evidence="1">Amino-acid degradation; L-arginine degradation via ADI pathway; carbamoyl phosphate from L-arginine: step 1/2.</text>
</comment>
<dbReference type="GO" id="GO:0019546">
    <property type="term" value="P:L-arginine deiminase pathway"/>
    <property type="evidence" value="ECO:0007669"/>
    <property type="project" value="TreeGrafter"/>
</dbReference>
<dbReference type="AlphaFoldDB" id="A0A1G8HNL3"/>